<evidence type="ECO:0000256" key="2">
    <source>
        <dbReference type="SAM" id="SignalP"/>
    </source>
</evidence>
<dbReference type="Proteomes" id="UP001651158">
    <property type="component" value="Unassembled WGS sequence"/>
</dbReference>
<sequence length="152" mass="17515">MKSLLTFVALFIVLFTVWVDVKSHPTLSAKDLLGKEEEQKLAEDADDEDYNLNYNDDDEDYDDEEDDYDVYIHDDDEEVDKHETVNEAGEQDKVKGKRREMFCIFPALHHRVRSVYIENIPSPILAAEKLAVVDDKSGVSSTEESKMEVKLK</sequence>
<evidence type="ECO:0000313" key="4">
    <source>
        <dbReference type="Proteomes" id="UP001651158"/>
    </source>
</evidence>
<keyword evidence="2" id="KW-0732">Signal</keyword>
<name>A0ABR4QB53_9CEST</name>
<dbReference type="EMBL" id="JAKROA010000005">
    <property type="protein sequence ID" value="KAL5106772.1"/>
    <property type="molecule type" value="Genomic_DNA"/>
</dbReference>
<organism evidence="3 4">
    <name type="scientific">Taenia crassiceps</name>
    <dbReference type="NCBI Taxonomy" id="6207"/>
    <lineage>
        <taxon>Eukaryota</taxon>
        <taxon>Metazoa</taxon>
        <taxon>Spiralia</taxon>
        <taxon>Lophotrochozoa</taxon>
        <taxon>Platyhelminthes</taxon>
        <taxon>Cestoda</taxon>
        <taxon>Eucestoda</taxon>
        <taxon>Cyclophyllidea</taxon>
        <taxon>Taeniidae</taxon>
        <taxon>Taenia</taxon>
    </lineage>
</organism>
<feature type="chain" id="PRO_5046382334" evidence="2">
    <location>
        <begin position="24"/>
        <end position="152"/>
    </location>
</feature>
<proteinExistence type="predicted"/>
<feature type="compositionally biased region" description="Acidic residues" evidence="1">
    <location>
        <begin position="44"/>
        <end position="64"/>
    </location>
</feature>
<comment type="caution">
    <text evidence="3">The sequence shown here is derived from an EMBL/GenBank/DDBJ whole genome shotgun (WGS) entry which is preliminary data.</text>
</comment>
<reference evidence="3 4" key="1">
    <citation type="journal article" date="2022" name="Front. Cell. Infect. Microbiol.">
        <title>The Genomes of Two Strains of Taenia crassiceps the Animal Model for the Study of Human Cysticercosis.</title>
        <authorList>
            <person name="Bobes R.J."/>
            <person name="Estrada K."/>
            <person name="Rios-Valencia D.G."/>
            <person name="Calderon-Gallegos A."/>
            <person name="de la Torre P."/>
            <person name="Carrero J.C."/>
            <person name="Sanchez-Flores A."/>
            <person name="Laclette J.P."/>
        </authorList>
    </citation>
    <scope>NUCLEOTIDE SEQUENCE [LARGE SCALE GENOMIC DNA]</scope>
    <source>
        <strain evidence="3">WFUcys</strain>
    </source>
</reference>
<protein>
    <submittedName>
        <fullName evidence="3">Uncharacterized protein</fullName>
    </submittedName>
</protein>
<keyword evidence="4" id="KW-1185">Reference proteome</keyword>
<feature type="signal peptide" evidence="2">
    <location>
        <begin position="1"/>
        <end position="23"/>
    </location>
</feature>
<evidence type="ECO:0000256" key="1">
    <source>
        <dbReference type="SAM" id="MobiDB-lite"/>
    </source>
</evidence>
<feature type="region of interest" description="Disordered" evidence="1">
    <location>
        <begin position="41"/>
        <end position="64"/>
    </location>
</feature>
<accession>A0ABR4QB53</accession>
<evidence type="ECO:0000313" key="3">
    <source>
        <dbReference type="EMBL" id="KAL5106772.1"/>
    </source>
</evidence>
<gene>
    <name evidence="3" type="ORF">TcWFU_004203</name>
</gene>